<name>A0A642UY54_9ASCO</name>
<dbReference type="Pfam" id="PF05224">
    <property type="entry name" value="NDT80_PhoG"/>
    <property type="match status" value="1"/>
</dbReference>
<feature type="compositionally biased region" description="Low complexity" evidence="3">
    <location>
        <begin position="94"/>
        <end position="107"/>
    </location>
</feature>
<feature type="region of interest" description="Disordered" evidence="3">
    <location>
        <begin position="88"/>
        <end position="157"/>
    </location>
</feature>
<dbReference type="GO" id="GO:0045944">
    <property type="term" value="P:positive regulation of transcription by RNA polymerase II"/>
    <property type="evidence" value="ECO:0007669"/>
    <property type="project" value="TreeGrafter"/>
</dbReference>
<protein>
    <recommendedName>
        <fullName evidence="4">NDT80 domain-containing protein</fullName>
    </recommendedName>
</protein>
<dbReference type="InterPro" id="IPR037141">
    <property type="entry name" value="NDT80_DNA-bd_dom_sf"/>
</dbReference>
<dbReference type="SUPFAM" id="SSF49417">
    <property type="entry name" value="p53-like transcription factors"/>
    <property type="match status" value="1"/>
</dbReference>
<dbReference type="Proteomes" id="UP000761534">
    <property type="component" value="Unassembled WGS sequence"/>
</dbReference>
<proteinExistence type="predicted"/>
<dbReference type="EMBL" id="SWFS01000376">
    <property type="protein sequence ID" value="KAA8907624.1"/>
    <property type="molecule type" value="Genomic_DNA"/>
</dbReference>
<evidence type="ECO:0000256" key="1">
    <source>
        <dbReference type="ARBA" id="ARBA00023125"/>
    </source>
</evidence>
<evidence type="ECO:0000259" key="4">
    <source>
        <dbReference type="PROSITE" id="PS51517"/>
    </source>
</evidence>
<feature type="region of interest" description="Disordered" evidence="3">
    <location>
        <begin position="205"/>
        <end position="230"/>
    </location>
</feature>
<evidence type="ECO:0000313" key="6">
    <source>
        <dbReference type="Proteomes" id="UP000761534"/>
    </source>
</evidence>
<dbReference type="PANTHER" id="PTHR35144:SF1">
    <property type="entry name" value="PROTEIN PACG"/>
    <property type="match status" value="1"/>
</dbReference>
<dbReference type="InterPro" id="IPR024061">
    <property type="entry name" value="NDT80_DNA-bd_dom"/>
</dbReference>
<keyword evidence="1 2" id="KW-0238">DNA-binding</keyword>
<feature type="DNA-binding region" description="NDT80" evidence="2">
    <location>
        <begin position="126"/>
        <end position="398"/>
    </location>
</feature>
<dbReference type="PANTHER" id="PTHR35144">
    <property type="entry name" value="MEIOSIS-SPECIFIC TRANSCRIPTION FACTOR NDT80"/>
    <property type="match status" value="1"/>
</dbReference>
<evidence type="ECO:0000256" key="3">
    <source>
        <dbReference type="SAM" id="MobiDB-lite"/>
    </source>
</evidence>
<feature type="domain" description="NDT80" evidence="4">
    <location>
        <begin position="126"/>
        <end position="398"/>
    </location>
</feature>
<sequence>MESNDDALQLPFLQSTEVSRFLTSSSSRDWASPPLVATSDAHNGADNGGGLVPEESSPVDFFGHYSASPHLMYQPVFQFPHPSDAFNGLLEEFPPTASSAHHSPPATINTPTHVKEEPSPTTSSAPPFPSSVPDNSAPSRQSPPPASTPAHRKSSPYTDDVKQFLENNRFLQFLPTKSEVQLFDHRGVETSLDISGSLYGNFFLSQPTSSTPSPPPSSSTTATSPPPDVKKNLEKYDLTFYRRNLFQVIVSVSNAQHATYAANPDNPMAKSRILSLSLAVGVTGSDDKKPKQLLYCPPKTNAVIPGADTPGGKPVEQEPAIKLINPKNSGYDEVVDWKRLQFRTATAHNGRKKLQNYFSVTVSLYAELENAQRVCVASVASRPIVVRGRNPRFYQNRDNIVLPDGASSRERPTHPRPTHPTNNTTTPTTTNNNDTNYYAQTNTAAGSGYSMDNGNTTPRPAYGNISGPSHFPIHDQIQLYPRSTRDLPQGPVRYSDDAEFKQIKTEHDDTTNPKQPVDYDYEYFPMPMNYWLPPVEVVYRPHAVHHPLKFPRGKSQSMIDNSKRYFSAVD</sequence>
<organism evidence="5 6">
    <name type="scientific">Trichomonascus ciferrii</name>
    <dbReference type="NCBI Taxonomy" id="44093"/>
    <lineage>
        <taxon>Eukaryota</taxon>
        <taxon>Fungi</taxon>
        <taxon>Dikarya</taxon>
        <taxon>Ascomycota</taxon>
        <taxon>Saccharomycotina</taxon>
        <taxon>Dipodascomycetes</taxon>
        <taxon>Dipodascales</taxon>
        <taxon>Trichomonascaceae</taxon>
        <taxon>Trichomonascus</taxon>
        <taxon>Trichomonascus ciferrii complex</taxon>
    </lineage>
</organism>
<dbReference type="GO" id="GO:0000228">
    <property type="term" value="C:nuclear chromosome"/>
    <property type="evidence" value="ECO:0007669"/>
    <property type="project" value="TreeGrafter"/>
</dbReference>
<gene>
    <name evidence="5" type="ORF">TRICI_004915</name>
</gene>
<dbReference type="InterPro" id="IPR008967">
    <property type="entry name" value="p53-like_TF_DNA-bd_sf"/>
</dbReference>
<feature type="compositionally biased region" description="Low complexity" evidence="3">
    <location>
        <begin position="419"/>
        <end position="436"/>
    </location>
</feature>
<feature type="region of interest" description="Disordered" evidence="3">
    <location>
        <begin position="400"/>
        <end position="436"/>
    </location>
</feature>
<dbReference type="VEuPathDB" id="FungiDB:TRICI_004915"/>
<evidence type="ECO:0000256" key="2">
    <source>
        <dbReference type="PROSITE-ProRule" id="PRU00850"/>
    </source>
</evidence>
<dbReference type="GO" id="GO:0003677">
    <property type="term" value="F:DNA binding"/>
    <property type="evidence" value="ECO:0007669"/>
    <property type="project" value="UniProtKB-KW"/>
</dbReference>
<dbReference type="PROSITE" id="PS51517">
    <property type="entry name" value="NDT80"/>
    <property type="match status" value="1"/>
</dbReference>
<dbReference type="GO" id="GO:0051321">
    <property type="term" value="P:meiotic cell cycle"/>
    <property type="evidence" value="ECO:0007669"/>
    <property type="project" value="TreeGrafter"/>
</dbReference>
<comment type="caution">
    <text evidence="5">The sequence shown here is derived from an EMBL/GenBank/DDBJ whole genome shotgun (WGS) entry which is preliminary data.</text>
</comment>
<dbReference type="InterPro" id="IPR052605">
    <property type="entry name" value="Fungal_trans_regulator"/>
</dbReference>
<dbReference type="AlphaFoldDB" id="A0A642UY54"/>
<dbReference type="GO" id="GO:0003700">
    <property type="term" value="F:DNA-binding transcription factor activity"/>
    <property type="evidence" value="ECO:0007669"/>
    <property type="project" value="UniProtKB-UniRule"/>
</dbReference>
<keyword evidence="6" id="KW-1185">Reference proteome</keyword>
<accession>A0A642UY54</accession>
<feature type="region of interest" description="Disordered" evidence="3">
    <location>
        <begin position="23"/>
        <end position="55"/>
    </location>
</feature>
<reference evidence="5" key="1">
    <citation type="journal article" date="2019" name="G3 (Bethesda)">
        <title>Genome Assemblies of Two Rare Opportunistic Yeast Pathogens: Diutina rugosa (syn. Candida rugosa) and Trichomonascus ciferrii (syn. Candida ciferrii).</title>
        <authorList>
            <person name="Mixao V."/>
            <person name="Saus E."/>
            <person name="Hansen A.P."/>
            <person name="Lass-Florl C."/>
            <person name="Gabaldon T."/>
        </authorList>
    </citation>
    <scope>NUCLEOTIDE SEQUENCE</scope>
    <source>
        <strain evidence="5">CBS 4856</strain>
    </source>
</reference>
<evidence type="ECO:0000313" key="5">
    <source>
        <dbReference type="EMBL" id="KAA8907624.1"/>
    </source>
</evidence>
<dbReference type="Gene3D" id="2.60.40.1390">
    <property type="entry name" value="NDT80 DNA-binding domain"/>
    <property type="match status" value="1"/>
</dbReference>
<dbReference type="OrthoDB" id="4087471at2759"/>